<reference evidence="4" key="1">
    <citation type="journal article" date="2015" name="PLoS Genet.">
        <title>Genome Sequence and Transcriptome Analyses of Chrysochromulina tobin: Metabolic Tools for Enhanced Algal Fitness in the Prominent Order Prymnesiales (Haptophyceae).</title>
        <authorList>
            <person name="Hovde B.T."/>
            <person name="Deodato C.R."/>
            <person name="Hunsperger H.M."/>
            <person name="Ryken S.A."/>
            <person name="Yost W."/>
            <person name="Jha R.K."/>
            <person name="Patterson J."/>
            <person name="Monnat R.J. Jr."/>
            <person name="Barlow S.B."/>
            <person name="Starkenburg S.R."/>
            <person name="Cattolico R.A."/>
        </authorList>
    </citation>
    <scope>NUCLEOTIDE SEQUENCE</scope>
    <source>
        <strain evidence="4">CCMP291</strain>
    </source>
</reference>
<sequence>MWVETQNRYATSDVIIVNGMGALNAMPSQWDVPATFNPTQAAAAAVPGTVFYRPGVDSLTLTLGFNTTLGDQGCASLVHPLVMVGVRCSWGSMLGFGCPFDIAATRVPRQVSDGDVITAPIEPDAMHYFAINVGSFDVLSLSLRRLERFSTYVDDLTGQARDHSPVGMQYIGAGCTNGYVGPHYQPLYTSMRAGTTPPTCNPNRANNEMKPNRPFYELTVRHQPFADGALAHREGRADLRRAAEWFVSVQDMGLNTARTEFELVLDAIVPQVVWPVRSVAAAHAAIVLMRGEGDAAGADNNMTAFRVREAGKLQKAYDDDGEANGGQRLMGCLTRLKATDVAVMVSRVYGGQNLGKVRFDHICSAAEALLTELNHLPDKGILHCWGAGQKVGGESSVGTAASSSSVGSVIAGAKGGKKRARAEDAAAAAAAEAVERRRLMAEAAERRAQQASTLV</sequence>
<dbReference type="InterPro" id="IPR036956">
    <property type="entry name" value="Impact_N_sf"/>
</dbReference>
<dbReference type="Pfam" id="PF01205">
    <property type="entry name" value="Impact_N"/>
    <property type="match status" value="1"/>
</dbReference>
<organism evidence="3 4">
    <name type="scientific">Chrysochromulina tobinii</name>
    <dbReference type="NCBI Taxonomy" id="1460289"/>
    <lineage>
        <taxon>Eukaryota</taxon>
        <taxon>Haptista</taxon>
        <taxon>Haptophyta</taxon>
        <taxon>Prymnesiophyceae</taxon>
        <taxon>Prymnesiales</taxon>
        <taxon>Chrysochromulinaceae</taxon>
        <taxon>Chrysochromulina</taxon>
    </lineage>
</organism>
<evidence type="ECO:0000259" key="2">
    <source>
        <dbReference type="Pfam" id="PF01205"/>
    </source>
</evidence>
<evidence type="ECO:0000313" key="3">
    <source>
        <dbReference type="EMBL" id="KOO21450.1"/>
    </source>
</evidence>
<evidence type="ECO:0000313" key="4">
    <source>
        <dbReference type="Proteomes" id="UP000037460"/>
    </source>
</evidence>
<comment type="caution">
    <text evidence="3">The sequence shown here is derived from an EMBL/GenBank/DDBJ whole genome shotgun (WGS) entry which is preliminary data.</text>
</comment>
<dbReference type="GO" id="GO:0140469">
    <property type="term" value="P:GCN2-mediated signaling"/>
    <property type="evidence" value="ECO:0007669"/>
    <property type="project" value="TreeGrafter"/>
</dbReference>
<keyword evidence="4" id="KW-1185">Reference proteome</keyword>
<gene>
    <name evidence="3" type="ORF">Ctob_001526</name>
</gene>
<proteinExistence type="inferred from homology"/>
<dbReference type="InterPro" id="IPR020568">
    <property type="entry name" value="Ribosomal_Su5_D2-typ_SF"/>
</dbReference>
<feature type="domain" description="Impact N-terminal" evidence="2">
    <location>
        <begin position="273"/>
        <end position="369"/>
    </location>
</feature>
<dbReference type="Gene3D" id="3.30.230.30">
    <property type="entry name" value="Impact, N-terminal domain"/>
    <property type="match status" value="1"/>
</dbReference>
<dbReference type="AlphaFoldDB" id="A0A0M0J4S5"/>
<dbReference type="EMBL" id="JWZX01003361">
    <property type="protein sequence ID" value="KOO21450.1"/>
    <property type="molecule type" value="Genomic_DNA"/>
</dbReference>
<dbReference type="GO" id="GO:0005737">
    <property type="term" value="C:cytoplasm"/>
    <property type="evidence" value="ECO:0007669"/>
    <property type="project" value="TreeGrafter"/>
</dbReference>
<dbReference type="InterPro" id="IPR001498">
    <property type="entry name" value="Impact_N"/>
</dbReference>
<dbReference type="PANTHER" id="PTHR16301:SF25">
    <property type="entry name" value="PROTEIN IMPACT"/>
    <property type="match status" value="1"/>
</dbReference>
<accession>A0A0M0J4S5</accession>
<protein>
    <submittedName>
        <fullName evidence="3">Upf0029-domain-containing protein</fullName>
    </submittedName>
</protein>
<dbReference type="PANTHER" id="PTHR16301">
    <property type="entry name" value="IMPACT-RELATED"/>
    <property type="match status" value="1"/>
</dbReference>
<name>A0A0M0J4S5_9EUKA</name>
<comment type="similarity">
    <text evidence="1">Belongs to the IMPACT family.</text>
</comment>
<dbReference type="Proteomes" id="UP000037460">
    <property type="component" value="Unassembled WGS sequence"/>
</dbReference>
<dbReference type="GO" id="GO:0006446">
    <property type="term" value="P:regulation of translational initiation"/>
    <property type="evidence" value="ECO:0007669"/>
    <property type="project" value="TreeGrafter"/>
</dbReference>
<dbReference type="SUPFAM" id="SSF54211">
    <property type="entry name" value="Ribosomal protein S5 domain 2-like"/>
    <property type="match status" value="1"/>
</dbReference>
<dbReference type="InterPro" id="IPR023582">
    <property type="entry name" value="Impact"/>
</dbReference>
<dbReference type="OrthoDB" id="69641at2759"/>
<evidence type="ECO:0000256" key="1">
    <source>
        <dbReference type="ARBA" id="ARBA00007665"/>
    </source>
</evidence>